<gene>
    <name evidence="3" type="ORF">KDM89_03605</name>
</gene>
<dbReference type="Pfam" id="PF01266">
    <property type="entry name" value="DAO"/>
    <property type="match status" value="1"/>
</dbReference>
<dbReference type="InterPro" id="IPR006076">
    <property type="entry name" value="FAD-dep_OxRdtase"/>
</dbReference>
<dbReference type="EMBL" id="JAGSPN010000002">
    <property type="protein sequence ID" value="MBR7781218.1"/>
    <property type="molecule type" value="Genomic_DNA"/>
</dbReference>
<proteinExistence type="predicted"/>
<dbReference type="PROSITE" id="PS51257">
    <property type="entry name" value="PROKAR_LIPOPROTEIN"/>
    <property type="match status" value="1"/>
</dbReference>
<evidence type="ECO:0000259" key="2">
    <source>
        <dbReference type="Pfam" id="PF01266"/>
    </source>
</evidence>
<dbReference type="SUPFAM" id="SSF54373">
    <property type="entry name" value="FAD-linked reductases, C-terminal domain"/>
    <property type="match status" value="1"/>
</dbReference>
<accession>A0A941DI76</accession>
<dbReference type="PANTHER" id="PTHR13847">
    <property type="entry name" value="SARCOSINE DEHYDROGENASE-RELATED"/>
    <property type="match status" value="1"/>
</dbReference>
<dbReference type="Gene3D" id="3.30.9.10">
    <property type="entry name" value="D-Amino Acid Oxidase, subunit A, domain 2"/>
    <property type="match status" value="1"/>
</dbReference>
<dbReference type="PANTHER" id="PTHR13847:SF287">
    <property type="entry name" value="FAD-DEPENDENT OXIDOREDUCTASE DOMAIN-CONTAINING PROTEIN 1"/>
    <property type="match status" value="1"/>
</dbReference>
<evidence type="ECO:0000313" key="3">
    <source>
        <dbReference type="EMBL" id="MBR7781218.1"/>
    </source>
</evidence>
<evidence type="ECO:0000256" key="1">
    <source>
        <dbReference type="ARBA" id="ARBA00023002"/>
    </source>
</evidence>
<comment type="caution">
    <text evidence="3">The sequence shown here is derived from an EMBL/GenBank/DDBJ whole genome shotgun (WGS) entry which is preliminary data.</text>
</comment>
<keyword evidence="1" id="KW-0560">Oxidoreductase</keyword>
<dbReference type="RefSeq" id="WP_212686593.1">
    <property type="nucleotide sequence ID" value="NZ_JAGSPN010000002.1"/>
</dbReference>
<name>A0A941DI76_9BURK</name>
<reference evidence="3" key="1">
    <citation type="submission" date="2021-04" db="EMBL/GenBank/DDBJ databases">
        <title>novel species isolated from subtropical streams in China.</title>
        <authorList>
            <person name="Lu H."/>
        </authorList>
    </citation>
    <scope>NUCLEOTIDE SEQUENCE</scope>
    <source>
        <strain evidence="3">LFS511W</strain>
    </source>
</reference>
<keyword evidence="4" id="KW-1185">Reference proteome</keyword>
<dbReference type="SUPFAM" id="SSF51905">
    <property type="entry name" value="FAD/NAD(P)-binding domain"/>
    <property type="match status" value="1"/>
</dbReference>
<dbReference type="Proteomes" id="UP000680067">
    <property type="component" value="Unassembled WGS sequence"/>
</dbReference>
<protein>
    <submittedName>
        <fullName evidence="3">FAD-binding oxidoreductase</fullName>
    </submittedName>
</protein>
<dbReference type="GO" id="GO:0016491">
    <property type="term" value="F:oxidoreductase activity"/>
    <property type="evidence" value="ECO:0007669"/>
    <property type="project" value="UniProtKB-KW"/>
</dbReference>
<dbReference type="AlphaFoldDB" id="A0A941DI76"/>
<sequence length="377" mass="40393">MGNKADVLVIGAGIVGSACAFTLQQQGYQVTLIDEKSPGSGVTAAGMGHLVALDESEDELNLCLYALSLWQDFVREHPGVGDYSQCGTLWVAENEEQLAEAERRAERLNHHHWRAGLVNSDQLRRLEPCLRSGLAGGVRVSGDAVIYPPAVAHYLAGLLQKAGGQCRFGLPVMVLHDDGVLLSDGSVIQAAQIVIAAGTGVSRLLPDFRIFPRKGHLAITDRYPGRLQHQVVSMNYGQATVTADALTVAANVQPRPTGQWLIGSCRQDGQTDTTLDPRALGGVLRSATELLPCLADMRIVRAWAGMRPASPDGHPVIGQHPVQPGIWIAAGHEGLGVTTAFATAQLLAAQMCGKSPALDMRPYDPSRFFDKEKLQYA</sequence>
<organism evidence="3 4">
    <name type="scientific">Undibacterium luofuense</name>
    <dbReference type="NCBI Taxonomy" id="2828733"/>
    <lineage>
        <taxon>Bacteria</taxon>
        <taxon>Pseudomonadati</taxon>
        <taxon>Pseudomonadota</taxon>
        <taxon>Betaproteobacteria</taxon>
        <taxon>Burkholderiales</taxon>
        <taxon>Oxalobacteraceae</taxon>
        <taxon>Undibacterium</taxon>
    </lineage>
</organism>
<evidence type="ECO:0000313" key="4">
    <source>
        <dbReference type="Proteomes" id="UP000680067"/>
    </source>
</evidence>
<dbReference type="InterPro" id="IPR036188">
    <property type="entry name" value="FAD/NAD-bd_sf"/>
</dbReference>
<dbReference type="Gene3D" id="3.50.50.60">
    <property type="entry name" value="FAD/NAD(P)-binding domain"/>
    <property type="match status" value="1"/>
</dbReference>
<dbReference type="GO" id="GO:0005737">
    <property type="term" value="C:cytoplasm"/>
    <property type="evidence" value="ECO:0007669"/>
    <property type="project" value="TreeGrafter"/>
</dbReference>
<feature type="domain" description="FAD dependent oxidoreductase" evidence="2">
    <location>
        <begin position="6"/>
        <end position="349"/>
    </location>
</feature>